<keyword evidence="2" id="KW-1185">Reference proteome</keyword>
<evidence type="ECO:0000313" key="1">
    <source>
        <dbReference type="EMBL" id="NVN39317.1"/>
    </source>
</evidence>
<protein>
    <submittedName>
        <fullName evidence="1">Uncharacterized protein</fullName>
    </submittedName>
</protein>
<comment type="caution">
    <text evidence="1">The sequence shown here is derived from an EMBL/GenBank/DDBJ whole genome shotgun (WGS) entry which is preliminary data.</text>
</comment>
<evidence type="ECO:0000313" key="2">
    <source>
        <dbReference type="Proteomes" id="UP000585665"/>
    </source>
</evidence>
<proteinExistence type="predicted"/>
<sequence length="167" mass="18645">MLPTVERRSHSDLVTKDGLIRVISTLNALYDAGDIGDSERGAAERWLRDFLYARFGTMDKQSQKQAYEKGDVHTWMLSRGKAAARVSEIRACLGLCAHVRLEMLLVQEKSFSAMAKVLFPNISEARARMKVSAQCGLILEQLSSYYDAQKNRTAPGKNLPDARGCCM</sequence>
<organism evidence="1 2">
    <name type="scientific">Ameyamaea chiangmaiensis</name>
    <dbReference type="NCBI Taxonomy" id="442969"/>
    <lineage>
        <taxon>Bacteria</taxon>
        <taxon>Pseudomonadati</taxon>
        <taxon>Pseudomonadota</taxon>
        <taxon>Alphaproteobacteria</taxon>
        <taxon>Acetobacterales</taxon>
        <taxon>Acetobacteraceae</taxon>
        <taxon>Ameyamaea</taxon>
    </lineage>
</organism>
<name>A0A850P3T4_9PROT</name>
<dbReference type="Proteomes" id="UP000585665">
    <property type="component" value="Unassembled WGS sequence"/>
</dbReference>
<accession>A0A850P3T4</accession>
<gene>
    <name evidence="1" type="ORF">HUK82_01880</name>
</gene>
<dbReference type="AlphaFoldDB" id="A0A850P3T4"/>
<dbReference type="EMBL" id="JABXXR010000006">
    <property type="protein sequence ID" value="NVN39317.1"/>
    <property type="molecule type" value="Genomic_DNA"/>
</dbReference>
<reference evidence="1 2" key="1">
    <citation type="submission" date="2020-06" db="EMBL/GenBank/DDBJ databases">
        <title>Description of novel acetic acid bacteria.</title>
        <authorList>
            <person name="Sombolestani A."/>
        </authorList>
    </citation>
    <scope>NUCLEOTIDE SEQUENCE [LARGE SCALE GENOMIC DNA]</scope>
    <source>
        <strain evidence="1 2">LMG 27010</strain>
    </source>
</reference>